<dbReference type="PANTHER" id="PTHR43861">
    <property type="entry name" value="TRANS-ACONITATE 2-METHYLTRANSFERASE-RELATED"/>
    <property type="match status" value="1"/>
</dbReference>
<evidence type="ECO:0000259" key="1">
    <source>
        <dbReference type="Pfam" id="PF08241"/>
    </source>
</evidence>
<sequence length="287" mass="32680">MEEYSPHECKGYLVTLQSTLLAECQQITEEHEFARTNIMDVGCSYGSTTAQISDYYPHSREVLGVDSNRNAVDYAFTFVADEKMDFAHAEIEDQASFDLTWAAKFDWVFSTQALFFVRDHATALRNLMWCLKPGGKCFVAVPAAKPADFHAAARKVVAADCWKQTFESAGGPIADLASDIIEPNCNRLWFHHPHADRVYSALLEQVGYHILHTKLFNFRYIFSSTEEYKACLSCLIRRLVQHLPNEKRDSFVKEFLKTAHKKAKKTPGGNVIWNLKYAVVLAKRPEQ</sequence>
<evidence type="ECO:0000313" key="3">
    <source>
        <dbReference type="Proteomes" id="UP000827092"/>
    </source>
</evidence>
<dbReference type="InterPro" id="IPR013216">
    <property type="entry name" value="Methyltransf_11"/>
</dbReference>
<organism evidence="2 3">
    <name type="scientific">Oedothorax gibbosus</name>
    <dbReference type="NCBI Taxonomy" id="931172"/>
    <lineage>
        <taxon>Eukaryota</taxon>
        <taxon>Metazoa</taxon>
        <taxon>Ecdysozoa</taxon>
        <taxon>Arthropoda</taxon>
        <taxon>Chelicerata</taxon>
        <taxon>Arachnida</taxon>
        <taxon>Araneae</taxon>
        <taxon>Araneomorphae</taxon>
        <taxon>Entelegynae</taxon>
        <taxon>Araneoidea</taxon>
        <taxon>Linyphiidae</taxon>
        <taxon>Erigoninae</taxon>
        <taxon>Oedothorax</taxon>
    </lineage>
</organism>
<dbReference type="Pfam" id="PF08241">
    <property type="entry name" value="Methyltransf_11"/>
    <property type="match status" value="1"/>
</dbReference>
<name>A0AAV6VDU5_9ARAC</name>
<proteinExistence type="predicted"/>
<feature type="domain" description="Methyltransferase type 11" evidence="1">
    <location>
        <begin position="40"/>
        <end position="139"/>
    </location>
</feature>
<accession>A0AAV6VDU5</accession>
<dbReference type="SUPFAM" id="SSF53335">
    <property type="entry name" value="S-adenosyl-L-methionine-dependent methyltransferases"/>
    <property type="match status" value="1"/>
</dbReference>
<dbReference type="Proteomes" id="UP000827092">
    <property type="component" value="Unassembled WGS sequence"/>
</dbReference>
<dbReference type="EMBL" id="JAFNEN010000098">
    <property type="protein sequence ID" value="KAG8194770.1"/>
    <property type="molecule type" value="Genomic_DNA"/>
</dbReference>
<dbReference type="PANTHER" id="PTHR43861:SF1">
    <property type="entry name" value="TRANS-ACONITATE 2-METHYLTRANSFERASE"/>
    <property type="match status" value="1"/>
</dbReference>
<dbReference type="GO" id="GO:0008757">
    <property type="term" value="F:S-adenosylmethionine-dependent methyltransferase activity"/>
    <property type="evidence" value="ECO:0007669"/>
    <property type="project" value="InterPro"/>
</dbReference>
<evidence type="ECO:0000313" key="2">
    <source>
        <dbReference type="EMBL" id="KAG8194770.1"/>
    </source>
</evidence>
<comment type="caution">
    <text evidence="2">The sequence shown here is derived from an EMBL/GenBank/DDBJ whole genome shotgun (WGS) entry which is preliminary data.</text>
</comment>
<dbReference type="Gene3D" id="3.40.50.150">
    <property type="entry name" value="Vaccinia Virus protein VP39"/>
    <property type="match status" value="1"/>
</dbReference>
<dbReference type="CDD" id="cd02440">
    <property type="entry name" value="AdoMet_MTases"/>
    <property type="match status" value="1"/>
</dbReference>
<dbReference type="AlphaFoldDB" id="A0AAV6VDU5"/>
<keyword evidence="3" id="KW-1185">Reference proteome</keyword>
<reference evidence="2 3" key="1">
    <citation type="journal article" date="2022" name="Nat. Ecol. Evol.">
        <title>A masculinizing supergene underlies an exaggerated male reproductive morph in a spider.</title>
        <authorList>
            <person name="Hendrickx F."/>
            <person name="De Corte Z."/>
            <person name="Sonet G."/>
            <person name="Van Belleghem S.M."/>
            <person name="Kostlbacher S."/>
            <person name="Vangestel C."/>
        </authorList>
    </citation>
    <scope>NUCLEOTIDE SEQUENCE [LARGE SCALE GENOMIC DNA]</scope>
    <source>
        <strain evidence="2">W744_W776</strain>
    </source>
</reference>
<protein>
    <recommendedName>
        <fullName evidence="1">Methyltransferase type 11 domain-containing protein</fullName>
    </recommendedName>
</protein>
<dbReference type="InterPro" id="IPR029063">
    <property type="entry name" value="SAM-dependent_MTases_sf"/>
</dbReference>
<gene>
    <name evidence="2" type="ORF">JTE90_017212</name>
</gene>